<dbReference type="PANTHER" id="PTHR43652:SF1">
    <property type="entry name" value="RESPONSE REGULATOR"/>
    <property type="match status" value="1"/>
</dbReference>
<dbReference type="GO" id="GO:0005886">
    <property type="term" value="C:plasma membrane"/>
    <property type="evidence" value="ECO:0007669"/>
    <property type="project" value="TreeGrafter"/>
</dbReference>
<dbReference type="Gene3D" id="3.30.70.1450">
    <property type="entry name" value="Regulator of K+ conductance, C-terminal domain"/>
    <property type="match status" value="2"/>
</dbReference>
<keyword evidence="6 7" id="KW-0472">Membrane</keyword>
<proteinExistence type="predicted"/>
<feature type="domain" description="RCK C-terminal" evidence="8">
    <location>
        <begin position="244"/>
        <end position="334"/>
    </location>
</feature>
<evidence type="ECO:0000256" key="5">
    <source>
        <dbReference type="ARBA" id="ARBA00022989"/>
    </source>
</evidence>
<dbReference type="Pfam" id="PF02080">
    <property type="entry name" value="TrkA_C"/>
    <property type="match status" value="2"/>
</dbReference>
<feature type="transmembrane region" description="Helical" evidence="7">
    <location>
        <begin position="468"/>
        <end position="489"/>
    </location>
</feature>
<feature type="transmembrane region" description="Helical" evidence="7">
    <location>
        <begin position="163"/>
        <end position="182"/>
    </location>
</feature>
<evidence type="ECO:0000313" key="9">
    <source>
        <dbReference type="EMBL" id="EJX09611.1"/>
    </source>
</evidence>
<evidence type="ECO:0000256" key="2">
    <source>
        <dbReference type="ARBA" id="ARBA00022448"/>
    </source>
</evidence>
<keyword evidence="3 7" id="KW-0812">Transmembrane</keyword>
<protein>
    <submittedName>
        <fullName evidence="9">Transporter, sodium/sulfate symporter family</fullName>
    </submittedName>
</protein>
<dbReference type="Pfam" id="PF03600">
    <property type="entry name" value="CitMHS"/>
    <property type="match status" value="1"/>
</dbReference>
<keyword evidence="5 7" id="KW-1133">Transmembrane helix</keyword>
<dbReference type="SUPFAM" id="SSF116726">
    <property type="entry name" value="TrkA C-terminal domain-like"/>
    <property type="match status" value="2"/>
</dbReference>
<dbReference type="EMBL" id="AMCI01000352">
    <property type="protein sequence ID" value="EJX09611.1"/>
    <property type="molecule type" value="Genomic_DNA"/>
</dbReference>
<organism evidence="9">
    <name type="scientific">gut metagenome</name>
    <dbReference type="NCBI Taxonomy" id="749906"/>
    <lineage>
        <taxon>unclassified sequences</taxon>
        <taxon>metagenomes</taxon>
        <taxon>organismal metagenomes</taxon>
    </lineage>
</organism>
<evidence type="ECO:0000256" key="6">
    <source>
        <dbReference type="ARBA" id="ARBA00023136"/>
    </source>
</evidence>
<dbReference type="GO" id="GO:0008324">
    <property type="term" value="F:monoatomic cation transmembrane transporter activity"/>
    <property type="evidence" value="ECO:0007669"/>
    <property type="project" value="InterPro"/>
</dbReference>
<dbReference type="PANTHER" id="PTHR43652">
    <property type="entry name" value="BASIC AMINO ACID ANTIPORTER YFCC-RELATED"/>
    <property type="match status" value="1"/>
</dbReference>
<dbReference type="PROSITE" id="PS51202">
    <property type="entry name" value="RCK_C"/>
    <property type="match status" value="2"/>
</dbReference>
<dbReference type="InterPro" id="IPR051679">
    <property type="entry name" value="DASS-Related_Transporters"/>
</dbReference>
<reference evidence="9" key="1">
    <citation type="journal article" date="2012" name="PLoS ONE">
        <title>Gene sets for utilization of primary and secondary nutrition supplies in the distal gut of endangered iberian lynx.</title>
        <authorList>
            <person name="Alcaide M."/>
            <person name="Messina E."/>
            <person name="Richter M."/>
            <person name="Bargiela R."/>
            <person name="Peplies J."/>
            <person name="Huws S.A."/>
            <person name="Newbold C.J."/>
            <person name="Golyshin P.N."/>
            <person name="Simon M.A."/>
            <person name="Lopez G."/>
            <person name="Yakimov M.M."/>
            <person name="Ferrer M."/>
        </authorList>
    </citation>
    <scope>NUCLEOTIDE SEQUENCE</scope>
</reference>
<evidence type="ECO:0000256" key="3">
    <source>
        <dbReference type="ARBA" id="ARBA00022692"/>
    </source>
</evidence>
<evidence type="ECO:0000259" key="8">
    <source>
        <dbReference type="PROSITE" id="PS51202"/>
    </source>
</evidence>
<name>J9D9V1_9ZZZZ</name>
<dbReference type="AlphaFoldDB" id="J9D9V1"/>
<feature type="transmembrane region" description="Helical" evidence="7">
    <location>
        <begin position="496"/>
        <end position="514"/>
    </location>
</feature>
<keyword evidence="2" id="KW-0813">Transport</keyword>
<feature type="transmembrane region" description="Helical" evidence="7">
    <location>
        <begin position="25"/>
        <end position="49"/>
    </location>
</feature>
<keyword evidence="4" id="KW-0677">Repeat</keyword>
<feature type="domain" description="RCK C-terminal" evidence="8">
    <location>
        <begin position="341"/>
        <end position="425"/>
    </location>
</feature>
<dbReference type="InterPro" id="IPR036721">
    <property type="entry name" value="RCK_C_sf"/>
</dbReference>
<dbReference type="CDD" id="cd01115">
    <property type="entry name" value="SLC13_permease"/>
    <property type="match status" value="1"/>
</dbReference>
<sequence length="616" mass="66296">MHVPLLYSVFFLTSHWHCPERLPSLFNLIISMTTTLLILAVSAVLFVSGRIRSDLVAVCAALALVLTGVLTPEEALTGFSNPIVIMMAGLFVVGGGIFSTGLAKRMGTGILGLAGKSETRLFVLLMLATGFVGAFVSNTGTVALMLPIVVSLARGAGIPPARLLMPLAFTGSMGGMLTLIGTPPNLIVRDALVQAGYEPLNFFSFTPIGILCLTVGTLVLIPLTRNFLKERKEKSTLRRGKTLKQLADEYQVAQRLTQMQVTPASPFIGQTLKQLDIHGRYGTTVIEIRRISQENGLKKVEQYALGDVEIENGDVLYLTGSPAHICLLAAENALTEVQGKDTDKQLHFYDVGMAEILVLSSSSLTGRTVQETDFRATYGLNVLGIRRHDDYLLEHINHRRLHAADIILVQGPWENIARLNKQDGTEWVVIGQPQEQAAHVTLDYKAPLAAFIMILMVLTMAIDSIPIAPVTAVILAAVAMIFTGCLRSVEAAYKTINWESIILFGAMLPMSTALEKTGASEFISTGLVHAVGDYGPYVLLAAIYLATSLLTFFISNTVTAVLMAPIALAAATAQGVSAVPMLMAVTVAASMCFASPFSTPPMHWLCLPAVISLWTI</sequence>
<evidence type="ECO:0000256" key="4">
    <source>
        <dbReference type="ARBA" id="ARBA00022737"/>
    </source>
</evidence>
<dbReference type="InterPro" id="IPR006037">
    <property type="entry name" value="RCK_C"/>
</dbReference>
<feature type="transmembrane region" description="Helical" evidence="7">
    <location>
        <begin position="83"/>
        <end position="102"/>
    </location>
</feature>
<comment type="subcellular location">
    <subcellularLocation>
        <location evidence="1">Membrane</location>
        <topology evidence="1">Multi-pass membrane protein</topology>
    </subcellularLocation>
</comment>
<accession>J9D9V1</accession>
<feature type="transmembrane region" description="Helical" evidence="7">
    <location>
        <begin position="122"/>
        <end position="151"/>
    </location>
</feature>
<feature type="transmembrane region" description="Helical" evidence="7">
    <location>
        <begin position="55"/>
        <end position="71"/>
    </location>
</feature>
<dbReference type="GO" id="GO:0006813">
    <property type="term" value="P:potassium ion transport"/>
    <property type="evidence" value="ECO:0007669"/>
    <property type="project" value="InterPro"/>
</dbReference>
<feature type="transmembrane region" description="Helical" evidence="7">
    <location>
        <begin position="202"/>
        <end position="224"/>
    </location>
</feature>
<evidence type="ECO:0000256" key="1">
    <source>
        <dbReference type="ARBA" id="ARBA00004141"/>
    </source>
</evidence>
<dbReference type="InterPro" id="IPR004680">
    <property type="entry name" value="Cit_transptr-like_dom"/>
</dbReference>
<feature type="transmembrane region" description="Helical" evidence="7">
    <location>
        <begin position="566"/>
        <end position="591"/>
    </location>
</feature>
<evidence type="ECO:0000256" key="7">
    <source>
        <dbReference type="SAM" id="Phobius"/>
    </source>
</evidence>
<feature type="transmembrane region" description="Helical" evidence="7">
    <location>
        <begin position="534"/>
        <end position="554"/>
    </location>
</feature>
<gene>
    <name evidence="9" type="ORF">EVA_02271</name>
</gene>
<comment type="caution">
    <text evidence="9">The sequence shown here is derived from an EMBL/GenBank/DDBJ whole genome shotgun (WGS) entry which is preliminary data.</text>
</comment>